<evidence type="ECO:0000313" key="3">
    <source>
        <dbReference type="EMBL" id="WEG69186.1"/>
    </source>
</evidence>
<dbReference type="EMBL" id="OP429124">
    <property type="protein sequence ID" value="WEG69186.1"/>
    <property type="molecule type" value="Genomic_DNA"/>
</dbReference>
<reference evidence="2" key="2">
    <citation type="submission" date="2023-06" db="EMBL/GenBank/DDBJ databases">
        <title>Isolation and genome sequencing of cytomegaloviruses from Natal multimammate mice (Mastomys natalensis).</title>
        <authorList>
            <person name="Jarvis M.A."/>
            <person name="Davison A.J."/>
        </authorList>
    </citation>
    <scope>NUCLEOTIDE SEQUENCE</scope>
    <source>
        <strain evidence="2">Mnat18</strain>
        <strain evidence="3">Mnat19</strain>
        <strain evidence="5">Mnat2</strain>
        <strain evidence="4">Mnat29</strain>
        <strain evidence="6">Mnat33</strain>
    </source>
</reference>
<organism evidence="2">
    <name type="scientific">Mastomys natalensis cytomegalovirus 2</name>
    <dbReference type="NCBI Taxonomy" id="2973540"/>
    <lineage>
        <taxon>Viruses</taxon>
        <taxon>Duplodnaviria</taxon>
        <taxon>Heunggongvirae</taxon>
        <taxon>Peploviricota</taxon>
        <taxon>Herviviricetes</taxon>
        <taxon>Herpesvirales</taxon>
        <taxon>Orthoherpesviridae</taxon>
        <taxon>Betaherpesvirinae</taxon>
        <taxon>Muromegalovirus</taxon>
    </lineage>
</organism>
<dbReference type="EMBL" id="OP429123">
    <property type="protein sequence ID" value="WEG69048.1"/>
    <property type="molecule type" value="Genomic_DNA"/>
</dbReference>
<gene>
    <name evidence="2" type="primary">m42.1</name>
</gene>
<name>A0A9Y1ILK7_9BETA</name>
<keyword evidence="1" id="KW-0472">Membrane</keyword>
<proteinExistence type="predicted"/>
<keyword evidence="1" id="KW-1133">Transmembrane helix</keyword>
<evidence type="ECO:0000313" key="6">
    <source>
        <dbReference type="EMBL" id="WEG69601.1"/>
    </source>
</evidence>
<keyword evidence="1" id="KW-0812">Transmembrane</keyword>
<evidence type="ECO:0000256" key="1">
    <source>
        <dbReference type="SAM" id="Phobius"/>
    </source>
</evidence>
<dbReference type="EMBL" id="OP429141">
    <property type="protein sequence ID" value="WEG71554.1"/>
    <property type="molecule type" value="Genomic_DNA"/>
</dbReference>
<dbReference type="EMBL" id="OP429139">
    <property type="protein sequence ID" value="WEG71275.1"/>
    <property type="molecule type" value="Genomic_DNA"/>
</dbReference>
<dbReference type="EMBL" id="OP429126">
    <property type="protein sequence ID" value="WEG69463.1"/>
    <property type="molecule type" value="Genomic_DNA"/>
</dbReference>
<protein>
    <submittedName>
        <fullName evidence="2">Protein m42.1</fullName>
    </submittedName>
</protein>
<reference evidence="2" key="1">
    <citation type="submission" date="2022-09" db="EMBL/GenBank/DDBJ databases">
        <authorList>
            <person name="Vucak M."/>
            <person name="Davison A.J."/>
        </authorList>
    </citation>
    <scope>NUCLEOTIDE SEQUENCE</scope>
    <source>
        <strain evidence="2">Mnat18</strain>
        <strain evidence="3">Mnat19</strain>
        <strain evidence="5">Mnat2</strain>
        <strain evidence="4">Mnat29</strain>
        <strain evidence="6">Mnat33</strain>
    </source>
</reference>
<dbReference type="EMBL" id="OP429127">
    <property type="protein sequence ID" value="WEG69601.1"/>
    <property type="molecule type" value="Genomic_DNA"/>
</dbReference>
<accession>A0A9Y1ILK7</accession>
<feature type="transmembrane region" description="Helical" evidence="1">
    <location>
        <begin position="12"/>
        <end position="34"/>
    </location>
</feature>
<evidence type="ECO:0000313" key="5">
    <source>
        <dbReference type="EMBL" id="WEG69463.1"/>
    </source>
</evidence>
<evidence type="ECO:0000313" key="4">
    <source>
        <dbReference type="EMBL" id="WEG69325.1"/>
    </source>
</evidence>
<sequence>MPVASRGTVLIYVVYSWIRIVCFISAIVALLYMFMEDISEFFS</sequence>
<evidence type="ECO:0000313" key="2">
    <source>
        <dbReference type="EMBL" id="WEG69048.1"/>
    </source>
</evidence>
<dbReference type="EMBL" id="OP429125">
    <property type="protein sequence ID" value="WEG69325.1"/>
    <property type="molecule type" value="Genomic_DNA"/>
</dbReference>